<keyword evidence="3" id="KW-1185">Reference proteome</keyword>
<dbReference type="OrthoDB" id="5412502at2759"/>
<reference evidence="2 3" key="1">
    <citation type="journal article" date="2013" name="PLoS Genet.">
        <title>The genome and development-dependent transcriptomes of Pyronema confluens: a window into fungal evolution.</title>
        <authorList>
            <person name="Traeger S."/>
            <person name="Altegoer F."/>
            <person name="Freitag M."/>
            <person name="Gabaldon T."/>
            <person name="Kempken F."/>
            <person name="Kumar A."/>
            <person name="Marcet-Houben M."/>
            <person name="Poggeler S."/>
            <person name="Stajich J.E."/>
            <person name="Nowrousian M."/>
        </authorList>
    </citation>
    <scope>NUCLEOTIDE SEQUENCE [LARGE SCALE GENOMIC DNA]</scope>
    <source>
        <strain evidence="3">CBS 100304</strain>
        <tissue evidence="2">Vegetative mycelium</tissue>
    </source>
</reference>
<feature type="transmembrane region" description="Helical" evidence="1">
    <location>
        <begin position="262"/>
        <end position="283"/>
    </location>
</feature>
<proteinExistence type="predicted"/>
<dbReference type="eggNOG" id="ENOG502SI3B">
    <property type="taxonomic scope" value="Eukaryota"/>
</dbReference>
<dbReference type="EMBL" id="HF936265">
    <property type="protein sequence ID" value="CCX15905.1"/>
    <property type="molecule type" value="Genomic_DNA"/>
</dbReference>
<dbReference type="AlphaFoldDB" id="U4LNE2"/>
<dbReference type="OMA" id="YMFCALT"/>
<dbReference type="Proteomes" id="UP000018144">
    <property type="component" value="Unassembled WGS sequence"/>
</dbReference>
<evidence type="ECO:0000256" key="1">
    <source>
        <dbReference type="SAM" id="Phobius"/>
    </source>
</evidence>
<evidence type="ECO:0000313" key="3">
    <source>
        <dbReference type="Proteomes" id="UP000018144"/>
    </source>
</evidence>
<gene>
    <name evidence="2" type="ORF">PCON_02364</name>
</gene>
<accession>U4LNE2</accession>
<keyword evidence="1" id="KW-0472">Membrane</keyword>
<keyword evidence="1" id="KW-1133">Transmembrane helix</keyword>
<name>U4LNE2_PYROM</name>
<protein>
    <submittedName>
        <fullName evidence="2">Uncharacterized protein</fullName>
    </submittedName>
</protein>
<keyword evidence="1" id="KW-0812">Transmembrane</keyword>
<feature type="transmembrane region" description="Helical" evidence="1">
    <location>
        <begin position="160"/>
        <end position="182"/>
    </location>
</feature>
<feature type="transmembrane region" description="Helical" evidence="1">
    <location>
        <begin position="131"/>
        <end position="154"/>
    </location>
</feature>
<evidence type="ECO:0000313" key="2">
    <source>
        <dbReference type="EMBL" id="CCX15905.1"/>
    </source>
</evidence>
<dbReference type="STRING" id="1076935.U4LNE2"/>
<feature type="transmembrane region" description="Helical" evidence="1">
    <location>
        <begin position="236"/>
        <end position="256"/>
    </location>
</feature>
<organism evidence="2 3">
    <name type="scientific">Pyronema omphalodes (strain CBS 100304)</name>
    <name type="common">Pyronema confluens</name>
    <dbReference type="NCBI Taxonomy" id="1076935"/>
    <lineage>
        <taxon>Eukaryota</taxon>
        <taxon>Fungi</taxon>
        <taxon>Dikarya</taxon>
        <taxon>Ascomycota</taxon>
        <taxon>Pezizomycotina</taxon>
        <taxon>Pezizomycetes</taxon>
        <taxon>Pezizales</taxon>
        <taxon>Pyronemataceae</taxon>
        <taxon>Pyronema</taxon>
    </lineage>
</organism>
<sequence length="390" mass="43141">MIAHTMKPLSLFSSNKSNNDNNIQLDLVGLLTVIGEAAMGYHVHVITASPLAFLPRLLPAPQAFLAPTRPSRLPPNNNVDTIGVYSGNIRRHLNYFGEILHSPDTLKAYSLQEVTVEHTYRRDQTIRSAPFGPTGTLSQFGALLSLGLIGFSLAMGDGTAVFAICLLSLTSTLTGVGSRWCVLLQKRLERRDGIPKGDVVLKTSKGAFVLVHCNEEVARELYFGQESMLYMLSERWFRVTAGAGTFSLMAAVVFLANCTWELQAAIAITYILLNSFYWFAAVLPPKWGWDMGMYKLTKQSAESVSDFDTYTKVVTEIVKRTKSVGWLRESEVLPKTEAWTEWIDEAEKNCHNSEWDGSRALSEIFKARAAKHTPRNDGDLVAGNGSDNAV</sequence>